<evidence type="ECO:0000313" key="1">
    <source>
        <dbReference type="EMBL" id="SFB61660.1"/>
    </source>
</evidence>
<keyword evidence="2" id="KW-1185">Reference proteome</keyword>
<dbReference type="AlphaFoldDB" id="A0A1I1CLZ9"/>
<accession>A0A1I1CLZ9</accession>
<proteinExistence type="predicted"/>
<protein>
    <submittedName>
        <fullName evidence="1">Uncharacterized protein</fullName>
    </submittedName>
</protein>
<evidence type="ECO:0000313" key="2">
    <source>
        <dbReference type="Proteomes" id="UP000198790"/>
    </source>
</evidence>
<dbReference type="RefSeq" id="WP_092902124.1">
    <property type="nucleotide sequence ID" value="NZ_CAXBKE010000016.1"/>
</dbReference>
<dbReference type="OrthoDB" id="976741at2"/>
<organism evidence="1 2">
    <name type="scientific">Algoriphagus aquimarinus</name>
    <dbReference type="NCBI Taxonomy" id="237018"/>
    <lineage>
        <taxon>Bacteria</taxon>
        <taxon>Pseudomonadati</taxon>
        <taxon>Bacteroidota</taxon>
        <taxon>Cytophagia</taxon>
        <taxon>Cytophagales</taxon>
        <taxon>Cyclobacteriaceae</taxon>
        <taxon>Algoriphagus</taxon>
    </lineage>
</organism>
<name>A0A1I1CLZ9_9BACT</name>
<gene>
    <name evidence="1" type="ORF">SAMN04489723_1373</name>
</gene>
<dbReference type="STRING" id="237018.SAMN04489723_1373"/>
<dbReference type="EMBL" id="FOKK01000037">
    <property type="protein sequence ID" value="SFB61660.1"/>
    <property type="molecule type" value="Genomic_DNA"/>
</dbReference>
<reference evidence="1 2" key="1">
    <citation type="submission" date="2016-10" db="EMBL/GenBank/DDBJ databases">
        <authorList>
            <person name="de Groot N.N."/>
        </authorList>
    </citation>
    <scope>NUCLEOTIDE SEQUENCE [LARGE SCALE GENOMIC DNA]</scope>
    <source>
        <strain evidence="1 2">DSM 23399</strain>
    </source>
</reference>
<sequence>MRIVTLIFAILIASISIVSGQGIGSPGTIKDDGKFAASTKQLNQFFRRFNGEESPTDGNVRYYPGDKDYHSTPLRNGFLKILFDNQTSSVSQELKTQFSDSVLSPNYPKYLNFHREGWYAEVQAIFLYKGKRETATLILKIQPEGLGYEWVIDEVAFPPFKDIFNKPVGDSKDFLHPLSHELGFMNLRRAFQDSKMPESFTESSFKPDYLTLFLYEMKQNNLRYETVTDVKFHFFQIEGWYFEVHQFNRPGFNTGWLISNLVKLNPGDKETIQKYIYDQN</sequence>
<dbReference type="Proteomes" id="UP000198790">
    <property type="component" value="Unassembled WGS sequence"/>
</dbReference>